<evidence type="ECO:0000259" key="2">
    <source>
        <dbReference type="Pfam" id="PF13439"/>
    </source>
</evidence>
<dbReference type="EMBL" id="JBHMAF010000017">
    <property type="protein sequence ID" value="MFB9757694.1"/>
    <property type="molecule type" value="Genomic_DNA"/>
</dbReference>
<dbReference type="InterPro" id="IPR028098">
    <property type="entry name" value="Glyco_trans_4-like_N"/>
</dbReference>
<dbReference type="PANTHER" id="PTHR45947">
    <property type="entry name" value="SULFOQUINOVOSYL TRANSFERASE SQD2"/>
    <property type="match status" value="1"/>
</dbReference>
<organism evidence="3 4">
    <name type="scientific">Ectobacillus funiculus</name>
    <dbReference type="NCBI Taxonomy" id="137993"/>
    <lineage>
        <taxon>Bacteria</taxon>
        <taxon>Bacillati</taxon>
        <taxon>Bacillota</taxon>
        <taxon>Bacilli</taxon>
        <taxon>Bacillales</taxon>
        <taxon>Bacillaceae</taxon>
        <taxon>Ectobacillus</taxon>
    </lineage>
</organism>
<dbReference type="Proteomes" id="UP001589609">
    <property type="component" value="Unassembled WGS sequence"/>
</dbReference>
<proteinExistence type="predicted"/>
<name>A0ABV5WAS6_9BACI</name>
<comment type="caution">
    <text evidence="3">The sequence shown here is derived from an EMBL/GenBank/DDBJ whole genome shotgun (WGS) entry which is preliminary data.</text>
</comment>
<gene>
    <name evidence="3" type="primary">bshA</name>
    <name evidence="3" type="ORF">ACFFMS_03950</name>
</gene>
<dbReference type="InterPro" id="IPR001296">
    <property type="entry name" value="Glyco_trans_1"/>
</dbReference>
<dbReference type="Gene3D" id="3.40.50.2000">
    <property type="entry name" value="Glycogen Phosphorylase B"/>
    <property type="match status" value="2"/>
</dbReference>
<dbReference type="NCBIfam" id="TIGR03999">
    <property type="entry name" value="thiol_BshA"/>
    <property type="match status" value="1"/>
</dbReference>
<evidence type="ECO:0000313" key="4">
    <source>
        <dbReference type="Proteomes" id="UP001589609"/>
    </source>
</evidence>
<keyword evidence="4" id="KW-1185">Reference proteome</keyword>
<sequence>MKLKIGITCYPSVGGSGVVGTELGKLLAERGHEIHFITSGMPFRLNRFYPNIYFHEVAVNQYSVFQYPPYDLALANKMAEVAEREKLDLLHVHYAIPHAVCAYLAKQMTGDHLKIVTTLHGTDITILGYDTSLNSLIRFGIEKSDIVTAVSDSLAQETYDLIKPNKEIETVYNFVDERVYRKRDMSHLRNEYGIEPEEKVIIHISNFRKVKRVEDVIQSFALIREKTPSKLLLVGDGPELCGMTKLVKQLRLEGDVLFLGKQDNVEELLSMSDLLLLLSEKESFGLVLLEAMFCGVPCIGTNVGGIPEVIRDGETGFICELGDVRDIAEKALHVLTNPTLHAEMVTRSMDMAKERFRSSHIVSQYEDLYYKLLGTERNATV</sequence>
<dbReference type="InterPro" id="IPR050194">
    <property type="entry name" value="Glycosyltransferase_grp1"/>
</dbReference>
<evidence type="ECO:0000313" key="3">
    <source>
        <dbReference type="EMBL" id="MFB9757694.1"/>
    </source>
</evidence>
<accession>A0ABV5WAS6</accession>
<feature type="domain" description="Glycosyltransferase subfamily 4-like N-terminal" evidence="2">
    <location>
        <begin position="13"/>
        <end position="177"/>
    </location>
</feature>
<protein>
    <submittedName>
        <fullName evidence="3">N-acetyl-alpha-D-glucosaminyl L-malate synthase BshA</fullName>
    </submittedName>
</protein>
<feature type="domain" description="Glycosyl transferase family 1" evidence="1">
    <location>
        <begin position="188"/>
        <end position="346"/>
    </location>
</feature>
<dbReference type="InterPro" id="IPR023881">
    <property type="entry name" value="Thiol_BshA"/>
</dbReference>
<dbReference type="Pfam" id="PF00534">
    <property type="entry name" value="Glycos_transf_1"/>
    <property type="match status" value="1"/>
</dbReference>
<reference evidence="3 4" key="1">
    <citation type="submission" date="2024-09" db="EMBL/GenBank/DDBJ databases">
        <authorList>
            <person name="Sun Q."/>
            <person name="Mori K."/>
        </authorList>
    </citation>
    <scope>NUCLEOTIDE SEQUENCE [LARGE SCALE GENOMIC DNA]</scope>
    <source>
        <strain evidence="3 4">JCM 11201</strain>
    </source>
</reference>
<dbReference type="PANTHER" id="PTHR45947:SF3">
    <property type="entry name" value="SULFOQUINOVOSYL TRANSFERASE SQD2"/>
    <property type="match status" value="1"/>
</dbReference>
<dbReference type="Pfam" id="PF13439">
    <property type="entry name" value="Glyco_transf_4"/>
    <property type="match status" value="1"/>
</dbReference>
<dbReference type="SUPFAM" id="SSF53756">
    <property type="entry name" value="UDP-Glycosyltransferase/glycogen phosphorylase"/>
    <property type="match status" value="1"/>
</dbReference>
<dbReference type="RefSeq" id="WP_379947984.1">
    <property type="nucleotide sequence ID" value="NZ_JBHMAF010000017.1"/>
</dbReference>
<evidence type="ECO:0000259" key="1">
    <source>
        <dbReference type="Pfam" id="PF00534"/>
    </source>
</evidence>